<feature type="compositionally biased region" description="Low complexity" evidence="6">
    <location>
        <begin position="285"/>
        <end position="297"/>
    </location>
</feature>
<dbReference type="PANTHER" id="PTHR35851">
    <property type="entry name" value="CELL DIVISION PROTEIN FTSQ"/>
    <property type="match status" value="1"/>
</dbReference>
<keyword evidence="1" id="KW-1003">Cell membrane</keyword>
<dbReference type="GO" id="GO:0090529">
    <property type="term" value="P:cell septum assembly"/>
    <property type="evidence" value="ECO:0007669"/>
    <property type="project" value="InterPro"/>
</dbReference>
<sequence length="304" mass="34119">MFNKKSKVRLKNKPRRRTMNPGKRMLIRQFLIGFLVLLFVASLIAGLWYGTRLEQLTIKNIIVIGGQTISYEIVKGKAEAVLGGSYIGLIPRRFVWWYPHEDILEAVKSIPRIKNPVVERVSGTEIKIQFEEYFPYALWCDEIKTDECIFIEDTGYGFSVAPKLSGDTLLRYHSLGLKPLVGTSLLDKTKLTETVRFVNLVQTVQGFEVSTIEVDSMEDVFYILNDGGEIKANLSIPAEIVFANLQSILEAKEFTHLKSGAFQYIDLRFGNKVYVNDSIPVVSTSTATSTSTSETDSGAGEVIQ</sequence>
<dbReference type="EMBL" id="MFMT01000042">
    <property type="protein sequence ID" value="OGG87726.1"/>
    <property type="molecule type" value="Genomic_DNA"/>
</dbReference>
<evidence type="ECO:0000313" key="8">
    <source>
        <dbReference type="Proteomes" id="UP000179230"/>
    </source>
</evidence>
<keyword evidence="4" id="KW-1133">Transmembrane helix</keyword>
<keyword evidence="2" id="KW-0132">Cell division</keyword>
<dbReference type="InterPro" id="IPR026579">
    <property type="entry name" value="FtsQ"/>
</dbReference>
<evidence type="ECO:0008006" key="9">
    <source>
        <dbReference type="Google" id="ProtNLM"/>
    </source>
</evidence>
<dbReference type="PANTHER" id="PTHR35851:SF1">
    <property type="entry name" value="CELL DIVISION PROTEIN FTSQ"/>
    <property type="match status" value="1"/>
</dbReference>
<evidence type="ECO:0000256" key="3">
    <source>
        <dbReference type="ARBA" id="ARBA00022692"/>
    </source>
</evidence>
<evidence type="ECO:0000256" key="2">
    <source>
        <dbReference type="ARBA" id="ARBA00022618"/>
    </source>
</evidence>
<evidence type="ECO:0000256" key="5">
    <source>
        <dbReference type="ARBA" id="ARBA00023306"/>
    </source>
</evidence>
<dbReference type="AlphaFoldDB" id="A0A1F6FPE2"/>
<dbReference type="Proteomes" id="UP000179230">
    <property type="component" value="Unassembled WGS sequence"/>
</dbReference>
<evidence type="ECO:0000256" key="6">
    <source>
        <dbReference type="SAM" id="MobiDB-lite"/>
    </source>
</evidence>
<name>A0A1F6FPE2_9BACT</name>
<gene>
    <name evidence="7" type="ORF">A2592_03315</name>
</gene>
<keyword evidence="3" id="KW-0812">Transmembrane</keyword>
<accession>A0A1F6FPE2</accession>
<comment type="caution">
    <text evidence="7">The sequence shown here is derived from an EMBL/GenBank/DDBJ whole genome shotgun (WGS) entry which is preliminary data.</text>
</comment>
<feature type="region of interest" description="Disordered" evidence="6">
    <location>
        <begin position="285"/>
        <end position="304"/>
    </location>
</feature>
<evidence type="ECO:0000256" key="1">
    <source>
        <dbReference type="ARBA" id="ARBA00022475"/>
    </source>
</evidence>
<reference evidence="7 8" key="1">
    <citation type="journal article" date="2016" name="Nat. Commun.">
        <title>Thousands of microbial genomes shed light on interconnected biogeochemical processes in an aquifer system.</title>
        <authorList>
            <person name="Anantharaman K."/>
            <person name="Brown C.T."/>
            <person name="Hug L.A."/>
            <person name="Sharon I."/>
            <person name="Castelle C.J."/>
            <person name="Probst A.J."/>
            <person name="Thomas B.C."/>
            <person name="Singh A."/>
            <person name="Wilkins M.J."/>
            <person name="Karaoz U."/>
            <person name="Brodie E.L."/>
            <person name="Williams K.H."/>
            <person name="Hubbard S.S."/>
            <person name="Banfield J.F."/>
        </authorList>
    </citation>
    <scope>NUCLEOTIDE SEQUENCE [LARGE SCALE GENOMIC DNA]</scope>
</reference>
<organism evidence="7 8">
    <name type="scientific">Candidatus Kaiserbacteria bacterium RIFOXYD1_FULL_42_15</name>
    <dbReference type="NCBI Taxonomy" id="1798532"/>
    <lineage>
        <taxon>Bacteria</taxon>
        <taxon>Candidatus Kaiseribacteriota</taxon>
    </lineage>
</organism>
<evidence type="ECO:0000256" key="4">
    <source>
        <dbReference type="ARBA" id="ARBA00022989"/>
    </source>
</evidence>
<keyword evidence="4" id="KW-0472">Membrane</keyword>
<evidence type="ECO:0000313" key="7">
    <source>
        <dbReference type="EMBL" id="OGG87726.1"/>
    </source>
</evidence>
<protein>
    <recommendedName>
        <fullName evidence="9">POTRA domain-containing protein</fullName>
    </recommendedName>
</protein>
<proteinExistence type="predicted"/>
<keyword evidence="5" id="KW-0131">Cell cycle</keyword>